<dbReference type="Pfam" id="PF05913">
    <property type="entry name" value="MupG_C"/>
    <property type="match status" value="1"/>
</dbReference>
<dbReference type="InterPro" id="IPR013785">
    <property type="entry name" value="Aldolase_TIM"/>
</dbReference>
<evidence type="ECO:0000259" key="2">
    <source>
        <dbReference type="Pfam" id="PF05913"/>
    </source>
</evidence>
<evidence type="ECO:0000256" key="1">
    <source>
        <dbReference type="SAM" id="MobiDB-lite"/>
    </source>
</evidence>
<dbReference type="InterPro" id="IPR017853">
    <property type="entry name" value="GH"/>
</dbReference>
<dbReference type="SUPFAM" id="SSF51445">
    <property type="entry name" value="(Trans)glycosidases"/>
    <property type="match status" value="1"/>
</dbReference>
<evidence type="ECO:0000313" key="4">
    <source>
        <dbReference type="EMBL" id="KYD22115.1"/>
    </source>
</evidence>
<dbReference type="PANTHER" id="PTHR38435:SF2">
    <property type="entry name" value="DUF871 DOMAIN-CONTAINING PROTEIN"/>
    <property type="match status" value="1"/>
</dbReference>
<organism evidence="4 5">
    <name type="scientific">Caldibacillus debilis</name>
    <dbReference type="NCBI Taxonomy" id="301148"/>
    <lineage>
        <taxon>Bacteria</taxon>
        <taxon>Bacillati</taxon>
        <taxon>Bacillota</taxon>
        <taxon>Bacilli</taxon>
        <taxon>Bacillales</taxon>
        <taxon>Bacillaceae</taxon>
        <taxon>Caldibacillus</taxon>
    </lineage>
</organism>
<dbReference type="PATRIC" id="fig|301148.3.peg.868"/>
<gene>
    <name evidence="4" type="ORF">B4135_1460</name>
</gene>
<dbReference type="InterPro" id="IPR029000">
    <property type="entry name" value="Cyclophilin-like_dom_sf"/>
</dbReference>
<dbReference type="STRING" id="301148.B4135_1460"/>
<dbReference type="InterPro" id="IPR043797">
    <property type="entry name" value="MupG_N"/>
</dbReference>
<dbReference type="InterPro" id="IPR008589">
    <property type="entry name" value="MupG"/>
</dbReference>
<dbReference type="EMBL" id="LQYT01000013">
    <property type="protein sequence ID" value="KYD22115.1"/>
    <property type="molecule type" value="Genomic_DNA"/>
</dbReference>
<dbReference type="SUPFAM" id="SSF50891">
    <property type="entry name" value="Cyclophilin-like"/>
    <property type="match status" value="1"/>
</dbReference>
<dbReference type="Gene3D" id="3.20.20.70">
    <property type="entry name" value="Aldolase class I"/>
    <property type="match status" value="1"/>
</dbReference>
<dbReference type="Gene3D" id="2.40.100.10">
    <property type="entry name" value="Cyclophilin-like"/>
    <property type="match status" value="1"/>
</dbReference>
<comment type="caution">
    <text evidence="4">The sequence shown here is derived from an EMBL/GenBank/DDBJ whole genome shotgun (WGS) entry which is preliminary data.</text>
</comment>
<accession>A0A150MCP7</accession>
<dbReference type="InterPro" id="IPR043894">
    <property type="entry name" value="MupG_C"/>
</dbReference>
<dbReference type="RefSeq" id="WP_061568144.1">
    <property type="nucleotide sequence ID" value="NZ_LQYT01000013.1"/>
</dbReference>
<evidence type="ECO:0000259" key="3">
    <source>
        <dbReference type="Pfam" id="PF19200"/>
    </source>
</evidence>
<feature type="region of interest" description="Disordered" evidence="1">
    <location>
        <begin position="260"/>
        <end position="292"/>
    </location>
</feature>
<feature type="compositionally biased region" description="Basic and acidic residues" evidence="1">
    <location>
        <begin position="263"/>
        <end position="292"/>
    </location>
</feature>
<dbReference type="OrthoDB" id="5809921at2"/>
<sequence>MLGISVYLGEPSFEKQEEYVEKMRRIGFSQIFTSLHIPEDDQVVYKERIQSLGKIAKKLGMELYADVSTKSLQRLGLSWDDADVLLDWGLTGLRIDYGIPEKTVAELSKKVKIALNASTLSQEQLELLDRHGMDVRSVEAWHNYYPRPETGLGREGFSEKNEWLKKQGLKVMAFVPGDGERRGPVYEGLPTLEDHRQQSPFVCFLDLRHHFGVDKVFIGDRSIGEHTYRQFEAYQNRLIILRAKYFLNDIDLKERFSVPQSNRPDEARDVVRSEQSRVEKLAGKPVRPENTTERPVGAITLDNERYGRYEGELQIAKRNLPADERVNVIGRVIDEDLPLLSYIRGGTKFQIIWV</sequence>
<dbReference type="Pfam" id="PF19200">
    <property type="entry name" value="MupG_N"/>
    <property type="match status" value="1"/>
</dbReference>
<protein>
    <recommendedName>
        <fullName evidence="6">DUF871 domain-containing protein</fullName>
    </recommendedName>
</protein>
<dbReference type="Proteomes" id="UP000075683">
    <property type="component" value="Unassembled WGS sequence"/>
</dbReference>
<feature type="domain" description="6-phospho-N-acetylmuramidase C-terminal" evidence="2">
    <location>
        <begin position="258"/>
        <end position="351"/>
    </location>
</feature>
<name>A0A150MCP7_9BACI</name>
<evidence type="ECO:0000313" key="5">
    <source>
        <dbReference type="Proteomes" id="UP000075683"/>
    </source>
</evidence>
<proteinExistence type="predicted"/>
<reference evidence="4 5" key="1">
    <citation type="submission" date="2016-01" db="EMBL/GenBank/DDBJ databases">
        <title>Draft Genome Sequences of Seven Thermophilic Sporeformers Isolated from Foods.</title>
        <authorList>
            <person name="Berendsen E.M."/>
            <person name="Wells-Bennik M.H."/>
            <person name="Krawcyk A.O."/>
            <person name="De Jong A."/>
            <person name="Holsappel S."/>
            <person name="Eijlander R.T."/>
            <person name="Kuipers O.P."/>
        </authorList>
    </citation>
    <scope>NUCLEOTIDE SEQUENCE [LARGE SCALE GENOMIC DNA]</scope>
    <source>
        <strain evidence="4 5">B4135</strain>
    </source>
</reference>
<evidence type="ECO:0008006" key="6">
    <source>
        <dbReference type="Google" id="ProtNLM"/>
    </source>
</evidence>
<feature type="domain" description="6-phospho-N-acetylmuramidase N-terminal" evidence="3">
    <location>
        <begin position="2"/>
        <end position="232"/>
    </location>
</feature>
<dbReference type="PANTHER" id="PTHR38435">
    <property type="match status" value="1"/>
</dbReference>
<dbReference type="AlphaFoldDB" id="A0A150MCP7"/>